<proteinExistence type="inferred from homology"/>
<feature type="region of interest" description="Disordered" evidence="2">
    <location>
        <begin position="1"/>
        <end position="52"/>
    </location>
</feature>
<reference evidence="3" key="1">
    <citation type="submission" date="2021-01" db="EMBL/GenBank/DDBJ databases">
        <authorList>
            <person name="Corre E."/>
            <person name="Pelletier E."/>
            <person name="Niang G."/>
            <person name="Scheremetjew M."/>
            <person name="Finn R."/>
            <person name="Kale V."/>
            <person name="Holt S."/>
            <person name="Cochrane G."/>
            <person name="Meng A."/>
            <person name="Brown T."/>
            <person name="Cohen L."/>
        </authorList>
    </citation>
    <scope>NUCLEOTIDE SEQUENCE</scope>
    <source>
        <strain evidence="3">CCMP1452</strain>
    </source>
</reference>
<evidence type="ECO:0000313" key="3">
    <source>
        <dbReference type="EMBL" id="CAD9657010.1"/>
    </source>
</evidence>
<dbReference type="EMBL" id="HBHI01001644">
    <property type="protein sequence ID" value="CAD9657010.1"/>
    <property type="molecule type" value="Transcribed_RNA"/>
</dbReference>
<dbReference type="GO" id="GO:0006364">
    <property type="term" value="P:rRNA processing"/>
    <property type="evidence" value="ECO:0007669"/>
    <property type="project" value="TreeGrafter"/>
</dbReference>
<dbReference type="InterPro" id="IPR007955">
    <property type="entry name" value="Bystin"/>
</dbReference>
<feature type="compositionally biased region" description="Acidic residues" evidence="2">
    <location>
        <begin position="92"/>
        <end position="103"/>
    </location>
</feature>
<dbReference type="PANTHER" id="PTHR12821">
    <property type="entry name" value="BYSTIN"/>
    <property type="match status" value="1"/>
</dbReference>
<dbReference type="AlphaFoldDB" id="A0A7S2R0H7"/>
<organism evidence="3">
    <name type="scientific">Eucampia antarctica</name>
    <dbReference type="NCBI Taxonomy" id="49252"/>
    <lineage>
        <taxon>Eukaryota</taxon>
        <taxon>Sar</taxon>
        <taxon>Stramenopiles</taxon>
        <taxon>Ochrophyta</taxon>
        <taxon>Bacillariophyta</taxon>
        <taxon>Mediophyceae</taxon>
        <taxon>Biddulphiophycidae</taxon>
        <taxon>Hemiaulales</taxon>
        <taxon>Hemiaulaceae</taxon>
        <taxon>Eucampia</taxon>
    </lineage>
</organism>
<protein>
    <recommendedName>
        <fullName evidence="4">Bystin</fullName>
    </recommendedName>
</protein>
<comment type="similarity">
    <text evidence="1">Belongs to the bystin family.</text>
</comment>
<evidence type="ECO:0000256" key="1">
    <source>
        <dbReference type="ARBA" id="ARBA00007114"/>
    </source>
</evidence>
<feature type="compositionally biased region" description="Basic and acidic residues" evidence="2">
    <location>
        <begin position="78"/>
        <end position="91"/>
    </location>
</feature>
<feature type="region of interest" description="Disordered" evidence="2">
    <location>
        <begin position="65"/>
        <end position="103"/>
    </location>
</feature>
<evidence type="ECO:0000256" key="2">
    <source>
        <dbReference type="SAM" id="MobiDB-lite"/>
    </source>
</evidence>
<dbReference type="GO" id="GO:0005730">
    <property type="term" value="C:nucleolus"/>
    <property type="evidence" value="ECO:0007669"/>
    <property type="project" value="TreeGrafter"/>
</dbReference>
<dbReference type="PANTHER" id="PTHR12821:SF0">
    <property type="entry name" value="BYSTIN"/>
    <property type="match status" value="1"/>
</dbReference>
<evidence type="ECO:0008006" key="4">
    <source>
        <dbReference type="Google" id="ProtNLM"/>
    </source>
</evidence>
<gene>
    <name evidence="3" type="ORF">EANT1437_LOCUS809</name>
</gene>
<accession>A0A7S2R0H7</accession>
<dbReference type="GO" id="GO:0005737">
    <property type="term" value="C:cytoplasm"/>
    <property type="evidence" value="ECO:0007669"/>
    <property type="project" value="TreeGrafter"/>
</dbReference>
<dbReference type="Pfam" id="PF05291">
    <property type="entry name" value="Bystin"/>
    <property type="match status" value="1"/>
</dbReference>
<sequence length="440" mass="50520">MPKEKKLNIRGQTTRHAPLGQVIQEDANRGKYATIRSRPGGSDKNNRDEEDFLDEKVSSKIFAMSREQQLEVEAEEQLDSRRKDPRSKKEDSEDEGQDEESVMNDEGMEDLVEHDAGYVSVNKNAAGLTEEEEAIVAAMMGDSKEERRTLADIILEKINEKENQDNGDENEEGEQLDELPQKVVEVYTDIGKILSRYTSGKLPKAFKVLPSLSNWEEVLYLTRPDLWTPQAMFSATRLFASNLNPKMAQRFYNLVLLDSVRADIMQNHKLNYHYFMALKKAVYKPAAFFKGILLPLAKENCTLREAAIIASVLQRVTIPREHSAVAIHILARMDYSGAASIFLKTLLNKKYSLPAPVIGTMVKHFAFFIDDKRVLPVLWHQCLLVFVERYKNEVKDEARDLLRQVMKQHFHPKITPEIRRELFGIQAFKEERSEINSMET</sequence>
<name>A0A7S2R0H7_9STRA</name>
<dbReference type="GO" id="GO:0030515">
    <property type="term" value="F:snoRNA binding"/>
    <property type="evidence" value="ECO:0007669"/>
    <property type="project" value="TreeGrafter"/>
</dbReference>
<dbReference type="GO" id="GO:0030688">
    <property type="term" value="C:preribosome, small subunit precursor"/>
    <property type="evidence" value="ECO:0007669"/>
    <property type="project" value="TreeGrafter"/>
</dbReference>